<dbReference type="InterPro" id="IPR011104">
    <property type="entry name" value="Hpr_kin/Pase_C"/>
</dbReference>
<keyword evidence="8 10" id="KW-0511">Multifunctional enzyme</keyword>
<evidence type="ECO:0000256" key="1">
    <source>
        <dbReference type="ARBA" id="ARBA00001120"/>
    </source>
</evidence>
<dbReference type="CDD" id="cd01918">
    <property type="entry name" value="HprK_C"/>
    <property type="match status" value="1"/>
</dbReference>
<feature type="active site" description="Proton acceptor; for phosphorylation activity. Proton donor; for dephosphorylation activity" evidence="10">
    <location>
        <position position="181"/>
    </location>
</feature>
<keyword evidence="6 10" id="KW-0418">Kinase</keyword>
<keyword evidence="10" id="KW-0479">Metal-binding</keyword>
<dbReference type="HAMAP" id="MF_01249">
    <property type="entry name" value="HPr_kinase"/>
    <property type="match status" value="1"/>
</dbReference>
<comment type="function">
    <text evidence="10">Catalyzes the ATP- as well as the pyrophosphate-dependent phosphorylation of a specific serine residue in HPr, a phosphocarrier protein of the phosphoenolpyruvate-dependent sugar phosphotransferase system (PTS). HprK/P also catalyzes the pyrophosphate-producing, inorganic phosphate-dependent dephosphorylation (phosphorolysis) of seryl-phosphorylated HPr (P-Ser-HPr). The two antagonistic activities of HprK/P are regulated by several intracellular metabolites, which change their concentration in response to the absence or presence of rapidly metabolisable carbon sources (glucose, fructose, etc.) in the growth medium. Therefore, by controlling the phosphorylation state of HPr, HPrK/P is a sensor enzyme that plays a major role in the regulation of carbon metabolism and sugar transport: it mediates carbon catabolite repression (CCR), and regulates PTS-catalyzed carbohydrate uptake and inducer exclusion.</text>
</comment>
<comment type="catalytic activity">
    <reaction evidence="9 10">
        <text>[HPr protein]-O-phospho-L-serine + phosphate + H(+) = [HPr protein]-L-serine + diphosphate</text>
        <dbReference type="Rhea" id="RHEA:46604"/>
        <dbReference type="Rhea" id="RHEA-COMP:11602"/>
        <dbReference type="Rhea" id="RHEA-COMP:11603"/>
        <dbReference type="ChEBI" id="CHEBI:15378"/>
        <dbReference type="ChEBI" id="CHEBI:29999"/>
        <dbReference type="ChEBI" id="CHEBI:33019"/>
        <dbReference type="ChEBI" id="CHEBI:43474"/>
        <dbReference type="ChEBI" id="CHEBI:83421"/>
    </reaction>
</comment>
<comment type="caution">
    <text evidence="10">Lacks conserved residue(s) required for the propagation of feature annotation.</text>
</comment>
<evidence type="ECO:0000256" key="4">
    <source>
        <dbReference type="ARBA" id="ARBA00022679"/>
    </source>
</evidence>
<evidence type="ECO:0000256" key="2">
    <source>
        <dbReference type="ARBA" id="ARBA00006883"/>
    </source>
</evidence>
<dbReference type="PANTHER" id="PTHR30305:SF1">
    <property type="entry name" value="HPR KINASE_PHOSPHORYLASE"/>
    <property type="match status" value="1"/>
</dbReference>
<evidence type="ECO:0000259" key="12">
    <source>
        <dbReference type="Pfam" id="PF07475"/>
    </source>
</evidence>
<sequence length="303" mass="34032">MERGLKLLTVNQLVEKFNFEVLAGHVGLDKEITEYSLKRPSAELAGYLEHLTPKRIQVYGRTELGLIQQFDYSVRRSKLAQVMLAEVPCVIITRGLTIPLEFIELASERKIPLLTTPRSSTQLFYLLIRYLINQLAPSTNVQGVLVDVYGAGIMITGERGIGKSEAALELIKSGHLLVAADIVKIRRVDEERLLGTAPKRIRHQLEVRGLGILDVTTLFGAGSARDEKVINFIVHLEDWKQDKIYDRMGIDTPETRQILGISVPEITIPVRPGRNLATLIEVAVIQNWNRNCKGQVTPPIRNR</sequence>
<comment type="catalytic activity">
    <reaction evidence="1 10">
        <text>[HPr protein]-L-serine + ATP = [HPr protein]-O-phospho-L-serine + ADP + H(+)</text>
        <dbReference type="Rhea" id="RHEA:46600"/>
        <dbReference type="Rhea" id="RHEA-COMP:11602"/>
        <dbReference type="Rhea" id="RHEA-COMP:11603"/>
        <dbReference type="ChEBI" id="CHEBI:15378"/>
        <dbReference type="ChEBI" id="CHEBI:29999"/>
        <dbReference type="ChEBI" id="CHEBI:30616"/>
        <dbReference type="ChEBI" id="CHEBI:83421"/>
        <dbReference type="ChEBI" id="CHEBI:456216"/>
    </reaction>
</comment>
<feature type="binding site" evidence="10">
    <location>
        <position position="164"/>
    </location>
    <ligand>
        <name>Mg(2+)</name>
        <dbReference type="ChEBI" id="CHEBI:18420"/>
    </ligand>
</feature>
<dbReference type="EC" id="2.7.4.-" evidence="10"/>
<dbReference type="InterPro" id="IPR011126">
    <property type="entry name" value="Hpr_kin/Pase_Hpr_N"/>
</dbReference>
<accession>A0A1M6EK93</accession>
<dbReference type="Gene3D" id="3.40.50.300">
    <property type="entry name" value="P-loop containing nucleotide triphosphate hydrolases"/>
    <property type="match status" value="1"/>
</dbReference>
<feature type="region of interest" description="Important for the catalytic mechanism of dephosphorylation" evidence="10">
    <location>
        <begin position="269"/>
        <end position="274"/>
    </location>
</feature>
<protein>
    <recommendedName>
        <fullName evidence="10">HPr kinase/phosphorylase</fullName>
        <shortName evidence="10">HPrK/P</shortName>
        <ecNumber evidence="10">2.7.11.-</ecNumber>
        <ecNumber evidence="10">2.7.4.-</ecNumber>
    </recommendedName>
    <alternativeName>
        <fullName evidence="10">HPr(Ser) kinase/phosphorylase</fullName>
    </alternativeName>
</protein>
<comment type="miscellaneous">
    <text evidence="10">Both phosphorylation and phosphorolysis are carried out by the same active site and suggest a common mechanism for both reactions.</text>
</comment>
<dbReference type="GO" id="GO:0000287">
    <property type="term" value="F:magnesium ion binding"/>
    <property type="evidence" value="ECO:0007669"/>
    <property type="project" value="UniProtKB-UniRule"/>
</dbReference>
<name>A0A1M6EK93_9FIRM</name>
<dbReference type="Pfam" id="PF07475">
    <property type="entry name" value="Hpr_kinase_C"/>
    <property type="match status" value="1"/>
</dbReference>
<comment type="cofactor">
    <cofactor evidence="10">
        <name>Mg(2+)</name>
        <dbReference type="ChEBI" id="CHEBI:18420"/>
    </cofactor>
</comment>
<comment type="similarity">
    <text evidence="2 10">Belongs to the HPrK/P family.</text>
</comment>
<keyword evidence="4 10" id="KW-0808">Transferase</keyword>
<dbReference type="GO" id="GO:0004674">
    <property type="term" value="F:protein serine/threonine kinase activity"/>
    <property type="evidence" value="ECO:0007669"/>
    <property type="project" value="UniProtKB-KW"/>
</dbReference>
<feature type="domain" description="HPr(Ser) kinase/phosphorylase N-terminal" evidence="11">
    <location>
        <begin position="9"/>
        <end position="131"/>
    </location>
</feature>
<dbReference type="SUPFAM" id="SSF75138">
    <property type="entry name" value="HprK N-terminal domain-like"/>
    <property type="match status" value="1"/>
</dbReference>
<feature type="region of interest" description="Important for the catalytic mechanism of both phosphorylation and dephosphorylation" evidence="10">
    <location>
        <begin position="205"/>
        <end position="214"/>
    </location>
</feature>
<dbReference type="GO" id="GO:0005524">
    <property type="term" value="F:ATP binding"/>
    <property type="evidence" value="ECO:0007669"/>
    <property type="project" value="UniProtKB-UniRule"/>
</dbReference>
<dbReference type="AlphaFoldDB" id="A0A1M6EK93"/>
<dbReference type="NCBIfam" id="TIGR00679">
    <property type="entry name" value="hpr-ser"/>
    <property type="match status" value="1"/>
</dbReference>
<dbReference type="Proteomes" id="UP000183954">
    <property type="component" value="Unassembled WGS sequence"/>
</dbReference>
<dbReference type="GO" id="GO:0004712">
    <property type="term" value="F:protein serine/threonine/tyrosine kinase activity"/>
    <property type="evidence" value="ECO:0007669"/>
    <property type="project" value="UniProtKB-UniRule"/>
</dbReference>
<feature type="binding site" evidence="10">
    <location>
        <position position="206"/>
    </location>
    <ligand>
        <name>Mg(2+)</name>
        <dbReference type="ChEBI" id="CHEBI:18420"/>
    </ligand>
</feature>
<evidence type="ECO:0000313" key="14">
    <source>
        <dbReference type="Proteomes" id="UP000183954"/>
    </source>
</evidence>
<keyword evidence="14" id="KW-1185">Reference proteome</keyword>
<comment type="domain">
    <text evidence="10">The Walker A ATP-binding motif also binds Pi and PPi.</text>
</comment>
<dbReference type="STRING" id="1121420.SAMN02746098_04763"/>
<reference evidence="14" key="1">
    <citation type="submission" date="2016-11" db="EMBL/GenBank/DDBJ databases">
        <authorList>
            <person name="Varghese N."/>
            <person name="Submissions S."/>
        </authorList>
    </citation>
    <scope>NUCLEOTIDE SEQUENCE [LARGE SCALE GENOMIC DNA]</scope>
    <source>
        <strain evidence="14">DSM 15449</strain>
    </source>
</reference>
<dbReference type="Gene3D" id="3.40.1390.20">
    <property type="entry name" value="HprK N-terminal domain-like"/>
    <property type="match status" value="1"/>
</dbReference>
<evidence type="ECO:0000256" key="6">
    <source>
        <dbReference type="ARBA" id="ARBA00022777"/>
    </source>
</evidence>
<keyword evidence="7 10" id="KW-0067">ATP-binding</keyword>
<dbReference type="EMBL" id="FQXJ01000027">
    <property type="protein sequence ID" value="SHI85897.1"/>
    <property type="molecule type" value="Genomic_DNA"/>
</dbReference>
<gene>
    <name evidence="10" type="primary">hprK</name>
    <name evidence="13" type="ORF">SAMN02746098_04763</name>
</gene>
<keyword evidence="10" id="KW-0119">Carbohydrate metabolism</keyword>
<proteinExistence type="inferred from homology"/>
<keyword evidence="10" id="KW-0460">Magnesium</keyword>
<keyword evidence="5 10" id="KW-0547">Nucleotide-binding</keyword>
<comment type="subunit">
    <text evidence="10">Homohexamer.</text>
</comment>
<evidence type="ECO:0000259" key="11">
    <source>
        <dbReference type="Pfam" id="PF02603"/>
    </source>
</evidence>
<dbReference type="GO" id="GO:0006109">
    <property type="term" value="P:regulation of carbohydrate metabolic process"/>
    <property type="evidence" value="ECO:0007669"/>
    <property type="project" value="UniProtKB-UniRule"/>
</dbReference>
<feature type="domain" description="HPr kinase/phosphorylase C-terminal" evidence="12">
    <location>
        <begin position="134"/>
        <end position="288"/>
    </location>
</feature>
<evidence type="ECO:0000256" key="8">
    <source>
        <dbReference type="ARBA" id="ARBA00023268"/>
    </source>
</evidence>
<dbReference type="GO" id="GO:0000155">
    <property type="term" value="F:phosphorelay sensor kinase activity"/>
    <property type="evidence" value="ECO:0007669"/>
    <property type="project" value="InterPro"/>
</dbReference>
<dbReference type="SUPFAM" id="SSF53795">
    <property type="entry name" value="PEP carboxykinase-like"/>
    <property type="match status" value="1"/>
</dbReference>
<evidence type="ECO:0000313" key="13">
    <source>
        <dbReference type="EMBL" id="SHI85897.1"/>
    </source>
</evidence>
<evidence type="ECO:0000256" key="5">
    <source>
        <dbReference type="ARBA" id="ARBA00022741"/>
    </source>
</evidence>
<dbReference type="Pfam" id="PF02603">
    <property type="entry name" value="Hpr_kinase_N"/>
    <property type="match status" value="1"/>
</dbReference>
<dbReference type="InterPro" id="IPR028979">
    <property type="entry name" value="Ser_kin/Pase_Hpr-like_N_sf"/>
</dbReference>
<dbReference type="InterPro" id="IPR003755">
    <property type="entry name" value="HPr(Ser)_kin/Pase"/>
</dbReference>
<dbReference type="PANTHER" id="PTHR30305">
    <property type="entry name" value="PROTEIN YJDM-RELATED"/>
    <property type="match status" value="1"/>
</dbReference>
<feature type="active site" evidence="10">
    <location>
        <position position="247"/>
    </location>
</feature>
<feature type="active site" evidence="10">
    <location>
        <position position="163"/>
    </location>
</feature>
<keyword evidence="3 10" id="KW-0723">Serine/threonine-protein kinase</keyword>
<evidence type="ECO:0000256" key="9">
    <source>
        <dbReference type="ARBA" id="ARBA00047657"/>
    </source>
</evidence>
<organism evidence="13 14">
    <name type="scientific">Desulfosporosinus lacus DSM 15449</name>
    <dbReference type="NCBI Taxonomy" id="1121420"/>
    <lineage>
        <taxon>Bacteria</taxon>
        <taxon>Bacillati</taxon>
        <taxon>Bacillota</taxon>
        <taxon>Clostridia</taxon>
        <taxon>Eubacteriales</taxon>
        <taxon>Desulfitobacteriaceae</taxon>
        <taxon>Desulfosporosinus</taxon>
    </lineage>
</organism>
<evidence type="ECO:0000256" key="7">
    <source>
        <dbReference type="ARBA" id="ARBA00022840"/>
    </source>
</evidence>
<dbReference type="InterPro" id="IPR027417">
    <property type="entry name" value="P-loop_NTPase"/>
</dbReference>
<evidence type="ECO:0000256" key="3">
    <source>
        <dbReference type="ARBA" id="ARBA00022527"/>
    </source>
</evidence>
<dbReference type="EC" id="2.7.11.-" evidence="10"/>
<evidence type="ECO:0000256" key="10">
    <source>
        <dbReference type="HAMAP-Rule" id="MF_01249"/>
    </source>
</evidence>